<sequence>MGLLGIAWCGLVLVALPSAGAHQRVAGKIVLGDEFRTDDLDRVSADLKISDIDLVPNAGALRTLAIVAVRRAEDAIRQGRRAEIDGSLDDLAAALDRALAASPTDPFLWLARFWLTNIRNGFDAAHLPLLAASYRYGPREGWIGVRRNPLALAVFERLDAPLREAVVSEFVGLLNSGFEGMPDVFVNAGPPARHAILSALGGASETARLRLSRSLYQRGFDISVPGIVRPDTRPWSR</sequence>
<dbReference type="Proteomes" id="UP000249130">
    <property type="component" value="Unassembled WGS sequence"/>
</dbReference>
<evidence type="ECO:0000313" key="1">
    <source>
        <dbReference type="EMBL" id="RAI43662.1"/>
    </source>
</evidence>
<proteinExistence type="predicted"/>
<keyword evidence="2" id="KW-1185">Reference proteome</keyword>
<dbReference type="AlphaFoldDB" id="A0A327L2F3"/>
<protein>
    <submittedName>
        <fullName evidence="1">Uncharacterized protein</fullName>
    </submittedName>
</protein>
<comment type="caution">
    <text evidence="1">The sequence shown here is derived from an EMBL/GenBank/DDBJ whole genome shotgun (WGS) entry which is preliminary data.</text>
</comment>
<accession>A0A327L2F3</accession>
<gene>
    <name evidence="1" type="ORF">CH341_13150</name>
</gene>
<organism evidence="1 2">
    <name type="scientific">Rhodoplanes roseus</name>
    <dbReference type="NCBI Taxonomy" id="29409"/>
    <lineage>
        <taxon>Bacteria</taxon>
        <taxon>Pseudomonadati</taxon>
        <taxon>Pseudomonadota</taxon>
        <taxon>Alphaproteobacteria</taxon>
        <taxon>Hyphomicrobiales</taxon>
        <taxon>Nitrobacteraceae</taxon>
        <taxon>Rhodoplanes</taxon>
    </lineage>
</organism>
<dbReference type="EMBL" id="NPEX01000077">
    <property type="protein sequence ID" value="RAI43662.1"/>
    <property type="molecule type" value="Genomic_DNA"/>
</dbReference>
<reference evidence="1 2" key="1">
    <citation type="submission" date="2017-07" db="EMBL/GenBank/DDBJ databases">
        <title>Draft Genome Sequences of Select Purple Nonsulfur Bacteria.</title>
        <authorList>
            <person name="Lasarre B."/>
            <person name="Mckinlay J.B."/>
        </authorList>
    </citation>
    <scope>NUCLEOTIDE SEQUENCE [LARGE SCALE GENOMIC DNA]</scope>
    <source>
        <strain evidence="1 2">DSM 5909</strain>
    </source>
</reference>
<evidence type="ECO:0000313" key="2">
    <source>
        <dbReference type="Proteomes" id="UP000249130"/>
    </source>
</evidence>
<name>A0A327L2F3_9BRAD</name>